<evidence type="ECO:0000256" key="3">
    <source>
        <dbReference type="ARBA" id="ARBA00022840"/>
    </source>
</evidence>
<accession>A0A0F6YH19</accession>
<dbReference type="Pfam" id="PF00005">
    <property type="entry name" value="ABC_tran"/>
    <property type="match status" value="1"/>
</dbReference>
<dbReference type="PROSITE" id="PS00211">
    <property type="entry name" value="ABC_TRANSPORTER_1"/>
    <property type="match status" value="1"/>
</dbReference>
<dbReference type="PANTHER" id="PTHR42794">
    <property type="entry name" value="HEMIN IMPORT ATP-BINDING PROTEIN HMUV"/>
    <property type="match status" value="1"/>
</dbReference>
<gene>
    <name evidence="7" type="ORF">DB32_001471</name>
</gene>
<dbReference type="Proteomes" id="UP000034883">
    <property type="component" value="Chromosome"/>
</dbReference>
<feature type="domain" description="ABC transporter" evidence="6">
    <location>
        <begin position="2"/>
        <end position="228"/>
    </location>
</feature>
<dbReference type="PROSITE" id="PS50893">
    <property type="entry name" value="ABC_TRANSPORTER_2"/>
    <property type="match status" value="1"/>
</dbReference>
<dbReference type="SMART" id="SM00382">
    <property type="entry name" value="AAA"/>
    <property type="match status" value="1"/>
</dbReference>
<dbReference type="InterPro" id="IPR003439">
    <property type="entry name" value="ABC_transporter-like_ATP-bd"/>
</dbReference>
<evidence type="ECO:0000256" key="5">
    <source>
        <dbReference type="ARBA" id="ARBA00037066"/>
    </source>
</evidence>
<protein>
    <submittedName>
        <fullName evidence="7">Iron(III) dicitrate transport ATP-binding protein FecE</fullName>
    </submittedName>
</protein>
<evidence type="ECO:0000313" key="7">
    <source>
        <dbReference type="EMBL" id="AKF04322.1"/>
    </source>
</evidence>
<keyword evidence="2" id="KW-0547">Nucleotide-binding</keyword>
<name>A0A0F6YH19_9BACT</name>
<dbReference type="InterPro" id="IPR017871">
    <property type="entry name" value="ABC_transporter-like_CS"/>
</dbReference>
<dbReference type="PANTHER" id="PTHR42794:SF1">
    <property type="entry name" value="HEMIN IMPORT ATP-BINDING PROTEIN HMUV"/>
    <property type="match status" value="1"/>
</dbReference>
<proteinExistence type="predicted"/>
<comment type="function">
    <text evidence="5">Part of the ABC transporter complex HmuTUV involved in hemin import. Responsible for energy coupling to the transport system.</text>
</comment>
<evidence type="ECO:0000256" key="2">
    <source>
        <dbReference type="ARBA" id="ARBA00022741"/>
    </source>
</evidence>
<keyword evidence="1" id="KW-0813">Transport</keyword>
<reference evidence="7 8" key="1">
    <citation type="submission" date="2015-03" db="EMBL/GenBank/DDBJ databases">
        <title>Genome assembly of Sandaracinus amylolyticus DSM 53668.</title>
        <authorList>
            <person name="Sharma G."/>
            <person name="Subramanian S."/>
        </authorList>
    </citation>
    <scope>NUCLEOTIDE SEQUENCE [LARGE SCALE GENOMIC DNA]</scope>
    <source>
        <strain evidence="7 8">DSM 53668</strain>
    </source>
</reference>
<sequence length="254" mass="27099">MISCRGLEVRYGARRVLAGIDLELAPGELVALIGPNAVGKSTLVRALAGVLRPSAGEVLVRAPRARTVAYVGQSEPLPAEFTVHDVVGLGRLPHHGVLGAAHGERDRAAIARALEATGTSALAFRRIGELSGGEQQRVALARALAQEAHVLLLDEALAHLDVRHRRDVLGTLRRESARGTAALCVVHELALATYVDRCVLLHAGAGGARIAADGAPRDVLRADRLEDVYGVPFDVELRDGRARVAARMEWEETR</sequence>
<dbReference type="InterPro" id="IPR027417">
    <property type="entry name" value="P-loop_NTPase"/>
</dbReference>
<organism evidence="7 8">
    <name type="scientific">Sandaracinus amylolyticus</name>
    <dbReference type="NCBI Taxonomy" id="927083"/>
    <lineage>
        <taxon>Bacteria</taxon>
        <taxon>Pseudomonadati</taxon>
        <taxon>Myxococcota</taxon>
        <taxon>Polyangia</taxon>
        <taxon>Polyangiales</taxon>
        <taxon>Sandaracinaceae</taxon>
        <taxon>Sandaracinus</taxon>
    </lineage>
</organism>
<dbReference type="Gene3D" id="3.40.50.300">
    <property type="entry name" value="P-loop containing nucleotide triphosphate hydrolases"/>
    <property type="match status" value="1"/>
</dbReference>
<evidence type="ECO:0000313" key="8">
    <source>
        <dbReference type="Proteomes" id="UP000034883"/>
    </source>
</evidence>
<dbReference type="GO" id="GO:0005524">
    <property type="term" value="F:ATP binding"/>
    <property type="evidence" value="ECO:0007669"/>
    <property type="project" value="UniProtKB-KW"/>
</dbReference>
<dbReference type="OrthoDB" id="9809450at2"/>
<dbReference type="RefSeq" id="WP_053231674.1">
    <property type="nucleotide sequence ID" value="NZ_CP011125.1"/>
</dbReference>
<dbReference type="AlphaFoldDB" id="A0A0F6YH19"/>
<keyword evidence="3 7" id="KW-0067">ATP-binding</keyword>
<keyword evidence="4" id="KW-1278">Translocase</keyword>
<dbReference type="STRING" id="927083.DB32_001471"/>
<dbReference type="EMBL" id="CP011125">
    <property type="protein sequence ID" value="AKF04322.1"/>
    <property type="molecule type" value="Genomic_DNA"/>
</dbReference>
<dbReference type="SUPFAM" id="SSF52540">
    <property type="entry name" value="P-loop containing nucleoside triphosphate hydrolases"/>
    <property type="match status" value="1"/>
</dbReference>
<evidence type="ECO:0000256" key="1">
    <source>
        <dbReference type="ARBA" id="ARBA00022448"/>
    </source>
</evidence>
<keyword evidence="8" id="KW-1185">Reference proteome</keyword>
<evidence type="ECO:0000259" key="6">
    <source>
        <dbReference type="PROSITE" id="PS50893"/>
    </source>
</evidence>
<dbReference type="GO" id="GO:0016887">
    <property type="term" value="F:ATP hydrolysis activity"/>
    <property type="evidence" value="ECO:0007669"/>
    <property type="project" value="InterPro"/>
</dbReference>
<dbReference type="KEGG" id="samy:DB32_001471"/>
<dbReference type="InterPro" id="IPR003593">
    <property type="entry name" value="AAA+_ATPase"/>
</dbReference>
<evidence type="ECO:0000256" key="4">
    <source>
        <dbReference type="ARBA" id="ARBA00022967"/>
    </source>
</evidence>